<dbReference type="InParanoid" id="A0A132B6S6"/>
<name>A0A132B6S6_MOLSC</name>
<keyword evidence="3" id="KW-1185">Reference proteome</keyword>
<dbReference type="Proteomes" id="UP000070700">
    <property type="component" value="Unassembled WGS sequence"/>
</dbReference>
<reference evidence="2 3" key="1">
    <citation type="submission" date="2015-10" db="EMBL/GenBank/DDBJ databases">
        <title>Full genome of DAOMC 229536 Phialocephala scopiformis, a fungal endophyte of spruce producing the potent anti-insectan compound rugulosin.</title>
        <authorList>
            <consortium name="DOE Joint Genome Institute"/>
            <person name="Walker A.K."/>
            <person name="Frasz S.L."/>
            <person name="Seifert K.A."/>
            <person name="Miller J.D."/>
            <person name="Mondo S.J."/>
            <person name="Labutti K."/>
            <person name="Lipzen A."/>
            <person name="Dockter R."/>
            <person name="Kennedy M."/>
            <person name="Grigoriev I.V."/>
            <person name="Spatafora J.W."/>
        </authorList>
    </citation>
    <scope>NUCLEOTIDE SEQUENCE [LARGE SCALE GENOMIC DNA]</scope>
    <source>
        <strain evidence="2 3">CBS 120377</strain>
    </source>
</reference>
<accession>A0A132B6S6</accession>
<evidence type="ECO:0000256" key="1">
    <source>
        <dbReference type="SAM" id="Phobius"/>
    </source>
</evidence>
<keyword evidence="1" id="KW-1133">Transmembrane helix</keyword>
<evidence type="ECO:0000313" key="3">
    <source>
        <dbReference type="Proteomes" id="UP000070700"/>
    </source>
</evidence>
<dbReference type="KEGG" id="psco:LY89DRAFT_350030"/>
<dbReference type="RefSeq" id="XP_018062471.1">
    <property type="nucleotide sequence ID" value="XM_018206914.1"/>
</dbReference>
<evidence type="ECO:0000313" key="2">
    <source>
        <dbReference type="EMBL" id="KUJ08116.1"/>
    </source>
</evidence>
<organism evidence="2 3">
    <name type="scientific">Mollisia scopiformis</name>
    <name type="common">Conifer needle endophyte fungus</name>
    <name type="synonym">Phialocephala scopiformis</name>
    <dbReference type="NCBI Taxonomy" id="149040"/>
    <lineage>
        <taxon>Eukaryota</taxon>
        <taxon>Fungi</taxon>
        <taxon>Dikarya</taxon>
        <taxon>Ascomycota</taxon>
        <taxon>Pezizomycotina</taxon>
        <taxon>Leotiomycetes</taxon>
        <taxon>Helotiales</taxon>
        <taxon>Mollisiaceae</taxon>
        <taxon>Mollisia</taxon>
    </lineage>
</organism>
<keyword evidence="1" id="KW-0472">Membrane</keyword>
<dbReference type="AlphaFoldDB" id="A0A132B6S6"/>
<protein>
    <submittedName>
        <fullName evidence="2">Uncharacterized protein</fullName>
    </submittedName>
</protein>
<keyword evidence="1" id="KW-0812">Transmembrane</keyword>
<dbReference type="EMBL" id="KQ947437">
    <property type="protein sequence ID" value="KUJ08116.1"/>
    <property type="molecule type" value="Genomic_DNA"/>
</dbReference>
<feature type="transmembrane region" description="Helical" evidence="1">
    <location>
        <begin position="97"/>
        <end position="116"/>
    </location>
</feature>
<proteinExistence type="predicted"/>
<gene>
    <name evidence="2" type="ORF">LY89DRAFT_350030</name>
</gene>
<dbReference type="GeneID" id="28816640"/>
<sequence>MSVQRTTSRCTITKRFAQPGNNNIGSRYPMKSLILFSVTRVYLMPNVYCFLQNSIYQRRIMDNFQWYLQDLAGVAASSDCPTSGKLKSSQSCMPNSFSSLAFCIMFLLLFLVRYAFSFRRR</sequence>